<evidence type="ECO:0000313" key="2">
    <source>
        <dbReference type="EMBL" id="KAG2173732.1"/>
    </source>
</evidence>
<evidence type="ECO:0000313" key="3">
    <source>
        <dbReference type="Proteomes" id="UP000654370"/>
    </source>
</evidence>
<dbReference type="Gene3D" id="3.70.10.10">
    <property type="match status" value="1"/>
</dbReference>
<gene>
    <name evidence="2" type="ORF">INT43_005152</name>
</gene>
<dbReference type="InterPro" id="IPR046938">
    <property type="entry name" value="DNA_clamp_sf"/>
</dbReference>
<protein>
    <recommendedName>
        <fullName evidence="4">DNA repair protein rad9</fullName>
    </recommendedName>
</protein>
<reference evidence="2" key="1">
    <citation type="submission" date="2020-12" db="EMBL/GenBank/DDBJ databases">
        <title>Metabolic potential, ecology and presence of endohyphal bacteria is reflected in genomic diversity of Mucoromycotina.</title>
        <authorList>
            <person name="Muszewska A."/>
            <person name="Okrasinska A."/>
            <person name="Steczkiewicz K."/>
            <person name="Drgas O."/>
            <person name="Orlowska M."/>
            <person name="Perlinska-Lenart U."/>
            <person name="Aleksandrzak-Piekarczyk T."/>
            <person name="Szatraj K."/>
            <person name="Zielenkiewicz U."/>
            <person name="Pilsyk S."/>
            <person name="Malc E."/>
            <person name="Mieczkowski P."/>
            <person name="Kruszewska J.S."/>
            <person name="Biernat P."/>
            <person name="Pawlowska J."/>
        </authorList>
    </citation>
    <scope>NUCLEOTIDE SEQUENCE</scope>
    <source>
        <strain evidence="2">WA0000067209</strain>
    </source>
</reference>
<evidence type="ECO:0008006" key="4">
    <source>
        <dbReference type="Google" id="ProtNLM"/>
    </source>
</evidence>
<dbReference type="GO" id="GO:0031573">
    <property type="term" value="P:mitotic intra-S DNA damage checkpoint signaling"/>
    <property type="evidence" value="ECO:0007669"/>
    <property type="project" value="TreeGrafter"/>
</dbReference>
<keyword evidence="3" id="KW-1185">Reference proteome</keyword>
<organism evidence="2 3">
    <name type="scientific">Mortierella isabellina</name>
    <name type="common">Filamentous fungus</name>
    <name type="synonym">Umbelopsis isabellina</name>
    <dbReference type="NCBI Taxonomy" id="91625"/>
    <lineage>
        <taxon>Eukaryota</taxon>
        <taxon>Fungi</taxon>
        <taxon>Fungi incertae sedis</taxon>
        <taxon>Mucoromycota</taxon>
        <taxon>Mucoromycotina</taxon>
        <taxon>Umbelopsidomycetes</taxon>
        <taxon>Umbelopsidales</taxon>
        <taxon>Umbelopsidaceae</taxon>
        <taxon>Umbelopsis</taxon>
    </lineage>
</organism>
<comment type="caution">
    <text evidence="2">The sequence shown here is derived from an EMBL/GenBank/DDBJ whole genome shotgun (WGS) entry which is preliminary data.</text>
</comment>
<sequence>MSLHAAIPGESIKAFATILSTLGAIGDELHFEAQRGQLVLVLVNSSITTLAKVHISHRFFEKYRAQDERNRPLDTVLFCQVAIKGFAALFKKQTKILDSIEIKLEGASSIAHSALDVFQPCRISVKRNGPLGHSGFSRTKSMPFAQSHPPHIDYSKDTASRFVIQAKHLREYLNYFNSKVEEITLVCSRYNMKLRNAGLSVTSMGASTDSRPFQIEVSLNMDQFNSYEICSDSMMTLSMKDLKTIVAYAETLGENVSAYFNDAGSPIVFSVQYTGNTIFDMVLLTRCVPEVQSSRSVQDEASVTRSSINISQTSGRSAIYPSSVRPRAQDRTALPPPQQPSSMQPQEEPLFLPGTLRRDRNDSTSGLSMLPLQGETSSNSDGSSSRRNGEQTMFAFGSPHDSEPGPAKRRRQMRPTINDHGSGSDTDDGSSPSQSRQDPMMLSS</sequence>
<feature type="compositionally biased region" description="Low complexity" evidence="1">
    <location>
        <begin position="421"/>
        <end position="435"/>
    </location>
</feature>
<dbReference type="Pfam" id="PF04139">
    <property type="entry name" value="Rad9"/>
    <property type="match status" value="1"/>
</dbReference>
<feature type="region of interest" description="Disordered" evidence="1">
    <location>
        <begin position="294"/>
        <end position="444"/>
    </location>
</feature>
<dbReference type="PANTHER" id="PTHR15237">
    <property type="entry name" value="DNA REPAIR PROTEIN RAD9"/>
    <property type="match status" value="1"/>
</dbReference>
<dbReference type="GO" id="GO:0071479">
    <property type="term" value="P:cellular response to ionizing radiation"/>
    <property type="evidence" value="ECO:0007669"/>
    <property type="project" value="TreeGrafter"/>
</dbReference>
<accession>A0A8H7PGV2</accession>
<dbReference type="GO" id="GO:0000076">
    <property type="term" value="P:DNA replication checkpoint signaling"/>
    <property type="evidence" value="ECO:0007669"/>
    <property type="project" value="TreeGrafter"/>
</dbReference>
<dbReference type="SUPFAM" id="SSF55979">
    <property type="entry name" value="DNA clamp"/>
    <property type="match status" value="1"/>
</dbReference>
<feature type="compositionally biased region" description="Polar residues" evidence="1">
    <location>
        <begin position="294"/>
        <end position="316"/>
    </location>
</feature>
<dbReference type="Proteomes" id="UP000654370">
    <property type="component" value="Unassembled WGS sequence"/>
</dbReference>
<proteinExistence type="predicted"/>
<dbReference type="GO" id="GO:0006281">
    <property type="term" value="P:DNA repair"/>
    <property type="evidence" value="ECO:0007669"/>
    <property type="project" value="TreeGrafter"/>
</dbReference>
<dbReference type="EMBL" id="JAEPQZ010000014">
    <property type="protein sequence ID" value="KAG2173732.1"/>
    <property type="molecule type" value="Genomic_DNA"/>
</dbReference>
<dbReference type="AlphaFoldDB" id="A0A8H7PGV2"/>
<feature type="compositionally biased region" description="Low complexity" evidence="1">
    <location>
        <begin position="340"/>
        <end position="349"/>
    </location>
</feature>
<feature type="compositionally biased region" description="Low complexity" evidence="1">
    <location>
        <begin position="377"/>
        <end position="386"/>
    </location>
</feature>
<dbReference type="GO" id="GO:0030896">
    <property type="term" value="C:checkpoint clamp complex"/>
    <property type="evidence" value="ECO:0007669"/>
    <property type="project" value="InterPro"/>
</dbReference>
<dbReference type="PANTHER" id="PTHR15237:SF0">
    <property type="entry name" value="CELL CYCLE CHECKPOINT CONTROL PROTEIN"/>
    <property type="match status" value="1"/>
</dbReference>
<name>A0A8H7PGV2_MORIS</name>
<dbReference type="InterPro" id="IPR007268">
    <property type="entry name" value="Rad9/Ddc1"/>
</dbReference>
<evidence type="ECO:0000256" key="1">
    <source>
        <dbReference type="SAM" id="MobiDB-lite"/>
    </source>
</evidence>
<dbReference type="OrthoDB" id="60092at2759"/>